<organism evidence="2">
    <name type="scientific">Tetraodon nigroviridis</name>
    <name type="common">Spotted green pufferfish</name>
    <name type="synonym">Chelonodon nigroviridis</name>
    <dbReference type="NCBI Taxonomy" id="99883"/>
    <lineage>
        <taxon>Eukaryota</taxon>
        <taxon>Metazoa</taxon>
        <taxon>Chordata</taxon>
        <taxon>Craniata</taxon>
        <taxon>Vertebrata</taxon>
        <taxon>Euteleostomi</taxon>
        <taxon>Actinopterygii</taxon>
        <taxon>Neopterygii</taxon>
        <taxon>Teleostei</taxon>
        <taxon>Neoteleostei</taxon>
        <taxon>Acanthomorphata</taxon>
        <taxon>Eupercaria</taxon>
        <taxon>Tetraodontiformes</taxon>
        <taxon>Tetradontoidea</taxon>
        <taxon>Tetraodontidae</taxon>
        <taxon>Tetraodon</taxon>
    </lineage>
</organism>
<dbReference type="EMBL" id="CAAE01014995">
    <property type="protein sequence ID" value="CAG08019.1"/>
    <property type="molecule type" value="Genomic_DNA"/>
</dbReference>
<dbReference type="KEGG" id="tng:GSTEN00028875G001"/>
<gene>
    <name evidence="2" type="ORF">GSTENG00028875001</name>
</gene>
<sequence length="437" mass="48840">MTVLKLSTDVLSSLVSPTLCPQVYTLPGNLSANSSLNYVILRHYNHTGRLQNRNTSNVYPHLSGSRLFFLCLSVFITLENLLVLGCHHLTHPPQPTVGLHLYRQHHSERPAHRHRLRGQHLFIWQHHLPPQPASVALQRRDALCGPGRLHFWSSADRRGAVLDHDQAAAPKVSSQKLLQDLQLGGALLVHGLGDWLPPPAGLELHLQHGRMLHPPPSLLQKLHLFLSPHLLLHPPDYRRAVRGYLLPRPQEYPAGSAAQPQALRGAPENSGHHCWGLHPLLGATLHVAPGGLLLRLSPVPHLVLCRHLHLPRRPQLWPQPHHLRAGQQRDEEGHGEAAVLLLPAGRLVPLRHLHVQGDQQHLGEPEGQPEEQFQQDQKSERGISALNSQQAPEGVQKVPPELHHELPVSFEWLNRNRLPTQTNKTHALIPPSFGLNV</sequence>
<dbReference type="AlphaFoldDB" id="Q4RUB3"/>
<evidence type="ECO:0000256" key="1">
    <source>
        <dbReference type="SAM" id="MobiDB-lite"/>
    </source>
</evidence>
<protein>
    <submittedName>
        <fullName evidence="2">Chromosome 1 SCAF14995, whole genome shotgun sequence</fullName>
    </submittedName>
</protein>
<proteinExistence type="predicted"/>
<reference evidence="2" key="1">
    <citation type="journal article" date="2004" name="Nature">
        <title>Genome duplication in the teleost fish Tetraodon nigroviridis reveals the early vertebrate proto-karyotype.</title>
        <authorList>
            <person name="Jaillon O."/>
            <person name="Aury J.-M."/>
            <person name="Brunet F."/>
            <person name="Petit J.-L."/>
            <person name="Stange-Thomann N."/>
            <person name="Mauceli E."/>
            <person name="Bouneau L."/>
            <person name="Fischer C."/>
            <person name="Ozouf-Costaz C."/>
            <person name="Bernot A."/>
            <person name="Nicaud S."/>
            <person name="Jaffe D."/>
            <person name="Fisher S."/>
            <person name="Lutfalla G."/>
            <person name="Dossat C."/>
            <person name="Segurens B."/>
            <person name="Dasilva C."/>
            <person name="Salanoubat M."/>
            <person name="Levy M."/>
            <person name="Boudet N."/>
            <person name="Castellano S."/>
            <person name="Anthouard V."/>
            <person name="Jubin C."/>
            <person name="Castelli V."/>
            <person name="Katinka M."/>
            <person name="Vacherie B."/>
            <person name="Biemont C."/>
            <person name="Skalli Z."/>
            <person name="Cattolico L."/>
            <person name="Poulain J."/>
            <person name="De Berardinis V."/>
            <person name="Cruaud C."/>
            <person name="Duprat S."/>
            <person name="Brottier P."/>
            <person name="Coutanceau J.-P."/>
            <person name="Gouzy J."/>
            <person name="Parra G."/>
            <person name="Lardier G."/>
            <person name="Chapple C."/>
            <person name="McKernan K.J."/>
            <person name="McEwan P."/>
            <person name="Bosak S."/>
            <person name="Kellis M."/>
            <person name="Volff J.-N."/>
            <person name="Guigo R."/>
            <person name="Zody M.C."/>
            <person name="Mesirov J."/>
            <person name="Lindblad-Toh K."/>
            <person name="Birren B."/>
            <person name="Nusbaum C."/>
            <person name="Kahn D."/>
            <person name="Robinson-Rechavi M."/>
            <person name="Laudet V."/>
            <person name="Schachter V."/>
            <person name="Quetier F."/>
            <person name="Saurin W."/>
            <person name="Scarpelli C."/>
            <person name="Wincker P."/>
            <person name="Lander E.S."/>
            <person name="Weissenbach J."/>
            <person name="Roest Crollius H."/>
        </authorList>
    </citation>
    <scope>NUCLEOTIDE SEQUENCE [LARGE SCALE GENOMIC DNA]</scope>
</reference>
<accession>Q4RUB3</accession>
<feature type="region of interest" description="Disordered" evidence="1">
    <location>
        <begin position="357"/>
        <end position="381"/>
    </location>
</feature>
<evidence type="ECO:0000313" key="2">
    <source>
        <dbReference type="EMBL" id="CAG08019.1"/>
    </source>
</evidence>
<name>Q4RUB3_TETNG</name>
<reference evidence="2" key="2">
    <citation type="submission" date="2004-02" db="EMBL/GenBank/DDBJ databases">
        <authorList>
            <consortium name="Genoscope"/>
            <consortium name="Whitehead Institute Centre for Genome Research"/>
        </authorList>
    </citation>
    <scope>NUCLEOTIDE SEQUENCE</scope>
</reference>
<feature type="compositionally biased region" description="Low complexity" evidence="1">
    <location>
        <begin position="359"/>
        <end position="376"/>
    </location>
</feature>